<evidence type="ECO:0000313" key="7">
    <source>
        <dbReference type="Proteomes" id="UP001293593"/>
    </source>
</evidence>
<dbReference type="Gene3D" id="2.170.150.80">
    <property type="entry name" value="NAC domain"/>
    <property type="match status" value="1"/>
</dbReference>
<dbReference type="InterPro" id="IPR036093">
    <property type="entry name" value="NAC_dom_sf"/>
</dbReference>
<dbReference type="InterPro" id="IPR003441">
    <property type="entry name" value="NAC-dom"/>
</dbReference>
<evidence type="ECO:0000256" key="1">
    <source>
        <dbReference type="ARBA" id="ARBA00023015"/>
    </source>
</evidence>
<sequence length="204" mass="23636">MADGSVNLPPGFHFSPTDEELVLHFLYSKVSRLPCHPNIIPDLDISVSDPWELKGKALSSGNQYYFFTKVNENRTTQSGYWREMGLTDSIVSAADKKVGIKKYLVFNIGEAPEGTETSWVMQEYQFCSSGCNTASHRNTRGRRKSDQRQSEWALCRVYERNRDPQQEVKCYDDDEDDSRTELSWLDEVFWSLDDDLEEINLTYY</sequence>
<keyword evidence="3" id="KW-0804">Transcription</keyword>
<protein>
    <recommendedName>
        <fullName evidence="5">NAC domain-containing protein</fullName>
    </recommendedName>
</protein>
<evidence type="ECO:0000256" key="3">
    <source>
        <dbReference type="ARBA" id="ARBA00023163"/>
    </source>
</evidence>
<gene>
    <name evidence="6" type="ORF">QN277_006487</name>
</gene>
<dbReference type="PROSITE" id="PS51005">
    <property type="entry name" value="NAC"/>
    <property type="match status" value="1"/>
</dbReference>
<proteinExistence type="predicted"/>
<organism evidence="6 7">
    <name type="scientific">Acacia crassicarpa</name>
    <name type="common">northern wattle</name>
    <dbReference type="NCBI Taxonomy" id="499986"/>
    <lineage>
        <taxon>Eukaryota</taxon>
        <taxon>Viridiplantae</taxon>
        <taxon>Streptophyta</taxon>
        <taxon>Embryophyta</taxon>
        <taxon>Tracheophyta</taxon>
        <taxon>Spermatophyta</taxon>
        <taxon>Magnoliopsida</taxon>
        <taxon>eudicotyledons</taxon>
        <taxon>Gunneridae</taxon>
        <taxon>Pentapetalae</taxon>
        <taxon>rosids</taxon>
        <taxon>fabids</taxon>
        <taxon>Fabales</taxon>
        <taxon>Fabaceae</taxon>
        <taxon>Caesalpinioideae</taxon>
        <taxon>mimosoid clade</taxon>
        <taxon>Acacieae</taxon>
        <taxon>Acacia</taxon>
    </lineage>
</organism>
<dbReference type="Pfam" id="PF02365">
    <property type="entry name" value="NAM"/>
    <property type="match status" value="1"/>
</dbReference>
<dbReference type="GO" id="GO:0003677">
    <property type="term" value="F:DNA binding"/>
    <property type="evidence" value="ECO:0007669"/>
    <property type="project" value="UniProtKB-KW"/>
</dbReference>
<dbReference type="PANTHER" id="PTHR31719:SF85">
    <property type="entry name" value="NAC DOMAIN-CONTAINING PROTEIN"/>
    <property type="match status" value="1"/>
</dbReference>
<evidence type="ECO:0000313" key="6">
    <source>
        <dbReference type="EMBL" id="KAK4256810.1"/>
    </source>
</evidence>
<dbReference type="SUPFAM" id="SSF101941">
    <property type="entry name" value="NAC domain"/>
    <property type="match status" value="1"/>
</dbReference>
<dbReference type="Proteomes" id="UP001293593">
    <property type="component" value="Unassembled WGS sequence"/>
</dbReference>
<evidence type="ECO:0000256" key="4">
    <source>
        <dbReference type="ARBA" id="ARBA00023242"/>
    </source>
</evidence>
<keyword evidence="7" id="KW-1185">Reference proteome</keyword>
<dbReference type="AlphaFoldDB" id="A0AAE1M8R5"/>
<keyword evidence="2" id="KW-0238">DNA-binding</keyword>
<keyword evidence="1" id="KW-0805">Transcription regulation</keyword>
<accession>A0AAE1M8R5</accession>
<reference evidence="6" key="1">
    <citation type="submission" date="2023-10" db="EMBL/GenBank/DDBJ databases">
        <title>Chromosome-level genome of the transformable northern wattle, Acacia crassicarpa.</title>
        <authorList>
            <person name="Massaro I."/>
            <person name="Sinha N.R."/>
            <person name="Poethig S."/>
            <person name="Leichty A.R."/>
        </authorList>
    </citation>
    <scope>NUCLEOTIDE SEQUENCE</scope>
    <source>
        <strain evidence="6">Acra3RX</strain>
        <tissue evidence="6">Leaf</tissue>
    </source>
</reference>
<dbReference type="GO" id="GO:0048731">
    <property type="term" value="P:system development"/>
    <property type="evidence" value="ECO:0007669"/>
    <property type="project" value="TreeGrafter"/>
</dbReference>
<keyword evidence="4" id="KW-0539">Nucleus</keyword>
<feature type="domain" description="NAC" evidence="5">
    <location>
        <begin position="8"/>
        <end position="160"/>
    </location>
</feature>
<name>A0AAE1M8R5_9FABA</name>
<dbReference type="PANTHER" id="PTHR31719">
    <property type="entry name" value="NAC TRANSCRIPTION FACTOR 56"/>
    <property type="match status" value="1"/>
</dbReference>
<evidence type="ECO:0000256" key="2">
    <source>
        <dbReference type="ARBA" id="ARBA00023125"/>
    </source>
</evidence>
<dbReference type="EMBL" id="JAWXYG010000012">
    <property type="protein sequence ID" value="KAK4256810.1"/>
    <property type="molecule type" value="Genomic_DNA"/>
</dbReference>
<comment type="caution">
    <text evidence="6">The sequence shown here is derived from an EMBL/GenBank/DDBJ whole genome shotgun (WGS) entry which is preliminary data.</text>
</comment>
<dbReference type="GO" id="GO:0006355">
    <property type="term" value="P:regulation of DNA-templated transcription"/>
    <property type="evidence" value="ECO:0007669"/>
    <property type="project" value="InterPro"/>
</dbReference>
<evidence type="ECO:0000259" key="5">
    <source>
        <dbReference type="PROSITE" id="PS51005"/>
    </source>
</evidence>